<accession>A0A6J7C245</accession>
<dbReference type="EMBL" id="CAFBJH010000034">
    <property type="protein sequence ID" value="CAB4849983.1"/>
    <property type="molecule type" value="Genomic_DNA"/>
</dbReference>
<organism evidence="1">
    <name type="scientific">freshwater metagenome</name>
    <dbReference type="NCBI Taxonomy" id="449393"/>
    <lineage>
        <taxon>unclassified sequences</taxon>
        <taxon>metagenomes</taxon>
        <taxon>ecological metagenomes</taxon>
    </lineage>
</organism>
<reference evidence="1" key="1">
    <citation type="submission" date="2020-05" db="EMBL/GenBank/DDBJ databases">
        <authorList>
            <person name="Chiriac C."/>
            <person name="Salcher M."/>
            <person name="Ghai R."/>
            <person name="Kavagutti S V."/>
        </authorList>
    </citation>
    <scope>NUCLEOTIDE SEQUENCE</scope>
</reference>
<protein>
    <submittedName>
        <fullName evidence="1">Unannotated protein</fullName>
    </submittedName>
</protein>
<gene>
    <name evidence="1" type="ORF">UFOPK3287_00667</name>
</gene>
<dbReference type="AlphaFoldDB" id="A0A6J7C245"/>
<proteinExistence type="predicted"/>
<sequence>MVFTWSLLLVPSSPLYGAQEPFTVYVKSLSSDTLTIDLTQNSQSVTLVGILKSAKTLESDDLQCEGIDQPKSRTMTISALGNDFYRAVCTLKFDKATAPIRGLSEVGLGVSDDNSNLAWQMAPLNAKLAIPQNGKDAFGIERTENILMFGYPGNTLYFAAPIAISPPSDYKSPSFASGQNGFLIFDLADVPASNPQVLIAKNKKTMSLKCPIPSTKVSSQVKKQTQVSFWINNKLLNPQRMLGTWFDPSVYSNVIIDKELKGKNAKVFCATKYVIPESNVVMAYTESTEASIKFPK</sequence>
<name>A0A6J7C245_9ZZZZ</name>
<evidence type="ECO:0000313" key="1">
    <source>
        <dbReference type="EMBL" id="CAB4849983.1"/>
    </source>
</evidence>